<organism evidence="2 3">
    <name type="scientific">Pseudomonas entomophila</name>
    <dbReference type="NCBI Taxonomy" id="312306"/>
    <lineage>
        <taxon>Bacteria</taxon>
        <taxon>Pseudomonadati</taxon>
        <taxon>Pseudomonadota</taxon>
        <taxon>Gammaproteobacteria</taxon>
        <taxon>Pseudomonadales</taxon>
        <taxon>Pseudomonadaceae</taxon>
        <taxon>Pseudomonas</taxon>
    </lineage>
</organism>
<sequence>MSELTPWQWMARERACGRDIVLMLGAGFDARQALMARLGSERWSVLYQQTDVAHLAAQGPACFLIGEGEVRLLQGLFEAPQGNWGWLASLAPGALPDWVEHWRARLLLGQRPQRALYRFHDNRVLARAMAVADRRAVWLGQAISVCYWQATAWRVVDNPAPRAYPVPPVPVWLPTPAEVEGNGVALANAHRYLSGLHLDAYRTLSRNQMPLEWLQRQLRQARAWGWHAGEEIEFLLMLSLRSPGYEVPRECAPLVDESPQAHLERLRLRTVFLTGRKKNEGDVLEVSGDVGSGFVGGV</sequence>
<reference evidence="2 3" key="1">
    <citation type="submission" date="2023-08" db="EMBL/GenBank/DDBJ databases">
        <title>Complete Genome Sequence of Pseudomonas entomophila TVIN A01.</title>
        <authorList>
            <person name="Shelke T."/>
            <person name="Mahar N.S."/>
            <person name="Gupta I."/>
            <person name="Gupta V."/>
        </authorList>
    </citation>
    <scope>NUCLEOTIDE SEQUENCE [LARGE SCALE GENOMIC DNA]</scope>
    <source>
        <strain evidence="2 3">TVIN-A01</strain>
    </source>
</reference>
<proteinExistence type="predicted"/>
<keyword evidence="3" id="KW-1185">Reference proteome</keyword>
<dbReference type="Pfam" id="PF13503">
    <property type="entry name" value="DUF4123"/>
    <property type="match status" value="1"/>
</dbReference>
<evidence type="ECO:0000259" key="1">
    <source>
        <dbReference type="Pfam" id="PF13503"/>
    </source>
</evidence>
<dbReference type="Proteomes" id="UP001183127">
    <property type="component" value="Chromosome"/>
</dbReference>
<gene>
    <name evidence="2" type="ORF">RAH46_02505</name>
</gene>
<dbReference type="InterPro" id="IPR025391">
    <property type="entry name" value="DUF4123"/>
</dbReference>
<dbReference type="GeneID" id="32808389"/>
<protein>
    <submittedName>
        <fullName evidence="2">DUF4123 domain-containing protein</fullName>
    </submittedName>
</protein>
<dbReference type="RefSeq" id="WP_011536448.1">
    <property type="nucleotide sequence ID" value="NZ_CP132921.1"/>
</dbReference>
<evidence type="ECO:0000313" key="3">
    <source>
        <dbReference type="Proteomes" id="UP001183127"/>
    </source>
</evidence>
<feature type="domain" description="DUF4123" evidence="1">
    <location>
        <begin position="30"/>
        <end position="133"/>
    </location>
</feature>
<name>A0ABY9QQC7_9PSED</name>
<dbReference type="EMBL" id="CP132921">
    <property type="protein sequence ID" value="WMW06221.1"/>
    <property type="molecule type" value="Genomic_DNA"/>
</dbReference>
<evidence type="ECO:0000313" key="2">
    <source>
        <dbReference type="EMBL" id="WMW06221.1"/>
    </source>
</evidence>
<accession>A0ABY9QQC7</accession>